<protein>
    <submittedName>
        <fullName evidence="1">Uncharacterized protein</fullName>
    </submittedName>
</protein>
<keyword evidence="2" id="KW-1185">Reference proteome</keyword>
<dbReference type="Proteomes" id="UP001159405">
    <property type="component" value="Unassembled WGS sequence"/>
</dbReference>
<sequence>MVSPLPLTDSGDIEVFLPFDRHLPQANAVTIHRNVSQLDGNNTKLNSEHALVRQRRAAGCVRSKTVENCNGMLITTVKCKRRSVACLHGTSANCSPVTTYYGRCGRTHKSPVTVVTLKSNIAKTEPKYATERLNKDLHEPRASVIFSTVSAVWFVF</sequence>
<dbReference type="EMBL" id="CALNXK010000080">
    <property type="protein sequence ID" value="CAH3147159.1"/>
    <property type="molecule type" value="Genomic_DNA"/>
</dbReference>
<evidence type="ECO:0000313" key="2">
    <source>
        <dbReference type="Proteomes" id="UP001159405"/>
    </source>
</evidence>
<evidence type="ECO:0000313" key="1">
    <source>
        <dbReference type="EMBL" id="CAH3147159.1"/>
    </source>
</evidence>
<organism evidence="1 2">
    <name type="scientific">Porites lobata</name>
    <dbReference type="NCBI Taxonomy" id="104759"/>
    <lineage>
        <taxon>Eukaryota</taxon>
        <taxon>Metazoa</taxon>
        <taxon>Cnidaria</taxon>
        <taxon>Anthozoa</taxon>
        <taxon>Hexacorallia</taxon>
        <taxon>Scleractinia</taxon>
        <taxon>Fungiina</taxon>
        <taxon>Poritidae</taxon>
        <taxon>Porites</taxon>
    </lineage>
</organism>
<proteinExistence type="predicted"/>
<name>A0ABN8PRH0_9CNID</name>
<reference evidence="1 2" key="1">
    <citation type="submission" date="2022-05" db="EMBL/GenBank/DDBJ databases">
        <authorList>
            <consortium name="Genoscope - CEA"/>
            <person name="William W."/>
        </authorList>
    </citation>
    <scope>NUCLEOTIDE SEQUENCE [LARGE SCALE GENOMIC DNA]</scope>
</reference>
<comment type="caution">
    <text evidence="1">The sequence shown here is derived from an EMBL/GenBank/DDBJ whole genome shotgun (WGS) entry which is preliminary data.</text>
</comment>
<gene>
    <name evidence="1" type="ORF">PLOB_00045971</name>
</gene>
<accession>A0ABN8PRH0</accession>